<reference evidence="1" key="1">
    <citation type="journal article" date="2015" name="Nature">
        <title>Complex archaea that bridge the gap between prokaryotes and eukaryotes.</title>
        <authorList>
            <person name="Spang A."/>
            <person name="Saw J.H."/>
            <person name="Jorgensen S.L."/>
            <person name="Zaremba-Niedzwiedzka K."/>
            <person name="Martijn J."/>
            <person name="Lind A.E."/>
            <person name="van Eijk R."/>
            <person name="Schleper C."/>
            <person name="Guy L."/>
            <person name="Ettema T.J."/>
        </authorList>
    </citation>
    <scope>NUCLEOTIDE SEQUENCE</scope>
</reference>
<dbReference type="EMBL" id="LAZR01018370">
    <property type="protein sequence ID" value="KKL96676.1"/>
    <property type="molecule type" value="Genomic_DNA"/>
</dbReference>
<sequence>ISLFFVGLILNMMLEVARRNIDNPTLVAVTDTDVGVQEFLNIAPEDIQAKGTLRPIGARHFARKAQLVQNLNNFGNSALYLDPAVNAHISGLETARQVIDLLGLDAGLVRENVRVAELAQTQRLANAAEDQVLQESVVDTQGPVEDEEPIEQ</sequence>
<protein>
    <submittedName>
        <fullName evidence="1">Uncharacterized protein</fullName>
    </submittedName>
</protein>
<organism evidence="1">
    <name type="scientific">marine sediment metagenome</name>
    <dbReference type="NCBI Taxonomy" id="412755"/>
    <lineage>
        <taxon>unclassified sequences</taxon>
        <taxon>metagenomes</taxon>
        <taxon>ecological metagenomes</taxon>
    </lineage>
</organism>
<name>A0A0F9H129_9ZZZZ</name>
<accession>A0A0F9H129</accession>
<comment type="caution">
    <text evidence="1">The sequence shown here is derived from an EMBL/GenBank/DDBJ whole genome shotgun (WGS) entry which is preliminary data.</text>
</comment>
<gene>
    <name evidence="1" type="ORF">LCGC14_1842140</name>
</gene>
<evidence type="ECO:0000313" key="1">
    <source>
        <dbReference type="EMBL" id="KKL96676.1"/>
    </source>
</evidence>
<dbReference type="AlphaFoldDB" id="A0A0F9H129"/>
<proteinExistence type="predicted"/>
<feature type="non-terminal residue" evidence="1">
    <location>
        <position position="1"/>
    </location>
</feature>